<dbReference type="InterPro" id="IPR011701">
    <property type="entry name" value="MFS"/>
</dbReference>
<reference evidence="9 10" key="1">
    <citation type="submission" date="2021-10" db="EMBL/GenBank/DDBJ databases">
        <title>Collection of gut derived symbiotic bacterial strains cultured from healthy donors.</title>
        <authorList>
            <person name="Lin H."/>
            <person name="Littmann E."/>
            <person name="Kohout C."/>
            <person name="Pamer E.G."/>
        </authorList>
    </citation>
    <scope>NUCLEOTIDE SEQUENCE [LARGE SCALE GENOMIC DNA]</scope>
    <source>
        <strain evidence="9 10">DFI.1.165</strain>
    </source>
</reference>
<evidence type="ECO:0000259" key="8">
    <source>
        <dbReference type="PROSITE" id="PS50850"/>
    </source>
</evidence>
<keyword evidence="4 7" id="KW-0812">Transmembrane</keyword>
<evidence type="ECO:0000256" key="2">
    <source>
        <dbReference type="ARBA" id="ARBA00022448"/>
    </source>
</evidence>
<keyword evidence="2" id="KW-0813">Transport</keyword>
<feature type="transmembrane region" description="Helical" evidence="7">
    <location>
        <begin position="42"/>
        <end position="63"/>
    </location>
</feature>
<name>A0ABS8DD65_9FIRM</name>
<dbReference type="Proteomes" id="UP001299546">
    <property type="component" value="Unassembled WGS sequence"/>
</dbReference>
<gene>
    <name evidence="9" type="ORF">LIZ65_00545</name>
</gene>
<feature type="transmembrane region" description="Helical" evidence="7">
    <location>
        <begin position="12"/>
        <end position="36"/>
    </location>
</feature>
<keyword evidence="5 7" id="KW-1133">Transmembrane helix</keyword>
<feature type="transmembrane region" description="Helical" evidence="7">
    <location>
        <begin position="353"/>
        <end position="375"/>
    </location>
</feature>
<protein>
    <submittedName>
        <fullName evidence="9">MFS transporter</fullName>
    </submittedName>
</protein>
<feature type="domain" description="Major facilitator superfamily (MFS) profile" evidence="8">
    <location>
        <begin position="9"/>
        <end position="406"/>
    </location>
</feature>
<comment type="subcellular location">
    <subcellularLocation>
        <location evidence="1">Cell membrane</location>
        <topology evidence="1">Multi-pass membrane protein</topology>
    </subcellularLocation>
</comment>
<dbReference type="Gene3D" id="1.20.1250.20">
    <property type="entry name" value="MFS general substrate transporter like domains"/>
    <property type="match status" value="1"/>
</dbReference>
<feature type="transmembrane region" description="Helical" evidence="7">
    <location>
        <begin position="221"/>
        <end position="240"/>
    </location>
</feature>
<keyword evidence="6 7" id="KW-0472">Membrane</keyword>
<evidence type="ECO:0000313" key="10">
    <source>
        <dbReference type="Proteomes" id="UP001299546"/>
    </source>
</evidence>
<evidence type="ECO:0000256" key="7">
    <source>
        <dbReference type="SAM" id="Phobius"/>
    </source>
</evidence>
<accession>A0ABS8DD65</accession>
<evidence type="ECO:0000256" key="4">
    <source>
        <dbReference type="ARBA" id="ARBA00022692"/>
    </source>
</evidence>
<dbReference type="EMBL" id="JAJCIS010000001">
    <property type="protein sequence ID" value="MCB7385764.1"/>
    <property type="molecule type" value="Genomic_DNA"/>
</dbReference>
<dbReference type="PANTHER" id="PTHR43266">
    <property type="entry name" value="MACROLIDE-EFFLUX PROTEIN"/>
    <property type="match status" value="1"/>
</dbReference>
<dbReference type="SUPFAM" id="SSF103473">
    <property type="entry name" value="MFS general substrate transporter"/>
    <property type="match status" value="1"/>
</dbReference>
<feature type="transmembrane region" description="Helical" evidence="7">
    <location>
        <begin position="168"/>
        <end position="186"/>
    </location>
</feature>
<dbReference type="InterPro" id="IPR020846">
    <property type="entry name" value="MFS_dom"/>
</dbReference>
<feature type="transmembrane region" description="Helical" evidence="7">
    <location>
        <begin position="316"/>
        <end position="341"/>
    </location>
</feature>
<keyword evidence="3" id="KW-1003">Cell membrane</keyword>
<dbReference type="RefSeq" id="WP_066731661.1">
    <property type="nucleotide sequence ID" value="NZ_JAJCIQ010000001.1"/>
</dbReference>
<feature type="transmembrane region" description="Helical" evidence="7">
    <location>
        <begin position="260"/>
        <end position="281"/>
    </location>
</feature>
<evidence type="ECO:0000256" key="3">
    <source>
        <dbReference type="ARBA" id="ARBA00022475"/>
    </source>
</evidence>
<sequence>MYQKLFNKNFTMVVIGQIISLFGNVILRFALSLYILDATGSATIFGSIMAVSMLPTIVLSPFGGMLADRVNRRNIMVALDFTTAAIIFIFGFALNENTAIPAIAVVLILLSLIQAFYQPSVQSSVPLLQTENHLIQANSVVNQVMAFANLLGPVLGGILYGMFGVGPIIVISGISFFLSAILEIFIHIPFTPPTEKGNIFHIVKSDFKDSMKFMVKERPDILKALLFTGAISFFIAAVAIVGKPYLIRVTLGLSAEHYGITEGCLGAAGILGGIAAGVIGSKIKTKKLYYLMILMGAFLVPVGLAFLLNAPTFTSYLLITIAFSANQLLYCMFSILILSVIQQKTPNHLLGKIMAYVSTVVMCSQPLGQALYGVLFDKFTTNVYILLIATAIMIATIGLLSKKTFKSLDE</sequence>
<dbReference type="PANTHER" id="PTHR43266:SF9">
    <property type="entry name" value="PERMEASE, MAJOR FACILITATOR SUPERFAMILY-RELATED"/>
    <property type="match status" value="1"/>
</dbReference>
<evidence type="ECO:0000256" key="6">
    <source>
        <dbReference type="ARBA" id="ARBA00023136"/>
    </source>
</evidence>
<feature type="transmembrane region" description="Helical" evidence="7">
    <location>
        <begin position="75"/>
        <end position="94"/>
    </location>
</feature>
<dbReference type="Pfam" id="PF07690">
    <property type="entry name" value="MFS_1"/>
    <property type="match status" value="1"/>
</dbReference>
<evidence type="ECO:0000256" key="1">
    <source>
        <dbReference type="ARBA" id="ARBA00004651"/>
    </source>
</evidence>
<feature type="transmembrane region" description="Helical" evidence="7">
    <location>
        <begin position="140"/>
        <end position="162"/>
    </location>
</feature>
<proteinExistence type="predicted"/>
<dbReference type="PROSITE" id="PS50850">
    <property type="entry name" value="MFS"/>
    <property type="match status" value="1"/>
</dbReference>
<feature type="transmembrane region" description="Helical" evidence="7">
    <location>
        <begin position="381"/>
        <end position="400"/>
    </location>
</feature>
<comment type="caution">
    <text evidence="9">The sequence shown here is derived from an EMBL/GenBank/DDBJ whole genome shotgun (WGS) entry which is preliminary data.</text>
</comment>
<organism evidence="9 10">
    <name type="scientific">Bariatricus massiliensis</name>
    <dbReference type="NCBI Taxonomy" id="1745713"/>
    <lineage>
        <taxon>Bacteria</taxon>
        <taxon>Bacillati</taxon>
        <taxon>Bacillota</taxon>
        <taxon>Clostridia</taxon>
        <taxon>Lachnospirales</taxon>
        <taxon>Lachnospiraceae</taxon>
        <taxon>Bariatricus</taxon>
    </lineage>
</organism>
<dbReference type="CDD" id="cd06173">
    <property type="entry name" value="MFS_MefA_like"/>
    <property type="match status" value="1"/>
</dbReference>
<feature type="transmembrane region" description="Helical" evidence="7">
    <location>
        <begin position="100"/>
        <end position="119"/>
    </location>
</feature>
<evidence type="ECO:0000313" key="9">
    <source>
        <dbReference type="EMBL" id="MCB7385764.1"/>
    </source>
</evidence>
<keyword evidence="10" id="KW-1185">Reference proteome</keyword>
<dbReference type="InterPro" id="IPR036259">
    <property type="entry name" value="MFS_trans_sf"/>
</dbReference>
<feature type="transmembrane region" description="Helical" evidence="7">
    <location>
        <begin position="288"/>
        <end position="310"/>
    </location>
</feature>
<evidence type="ECO:0000256" key="5">
    <source>
        <dbReference type="ARBA" id="ARBA00022989"/>
    </source>
</evidence>